<accession>A0A453DGA6</accession>
<dbReference type="EnsemblPlants" id="AET2Gv21232800.19">
    <property type="protein sequence ID" value="AET2Gv21232800.19"/>
    <property type="gene ID" value="AET2Gv21232800"/>
</dbReference>
<dbReference type="EnsemblPlants" id="AET2Gv21232800.20">
    <property type="protein sequence ID" value="AET2Gv21232800.20"/>
    <property type="gene ID" value="AET2Gv21232800"/>
</dbReference>
<reference evidence="2" key="3">
    <citation type="journal article" date="2017" name="Nature">
        <title>Genome sequence of the progenitor of the wheat D genome Aegilops tauschii.</title>
        <authorList>
            <person name="Luo M.C."/>
            <person name="Gu Y.Q."/>
            <person name="Puiu D."/>
            <person name="Wang H."/>
            <person name="Twardziok S.O."/>
            <person name="Deal K.R."/>
            <person name="Huo N."/>
            <person name="Zhu T."/>
            <person name="Wang L."/>
            <person name="Wang Y."/>
            <person name="McGuire P.E."/>
            <person name="Liu S."/>
            <person name="Long H."/>
            <person name="Ramasamy R.K."/>
            <person name="Rodriguez J.C."/>
            <person name="Van S.L."/>
            <person name="Yuan L."/>
            <person name="Wang Z."/>
            <person name="Xia Z."/>
            <person name="Xiao L."/>
            <person name="Anderson O.D."/>
            <person name="Ouyang S."/>
            <person name="Liang Y."/>
            <person name="Zimin A.V."/>
            <person name="Pertea G."/>
            <person name="Qi P."/>
            <person name="Bennetzen J.L."/>
            <person name="Dai X."/>
            <person name="Dawson M.W."/>
            <person name="Muller H.G."/>
            <person name="Kugler K."/>
            <person name="Rivarola-Duarte L."/>
            <person name="Spannagl M."/>
            <person name="Mayer K.F.X."/>
            <person name="Lu F.H."/>
            <person name="Bevan M.W."/>
            <person name="Leroy P."/>
            <person name="Li P."/>
            <person name="You F.M."/>
            <person name="Sun Q."/>
            <person name="Liu Z."/>
            <person name="Lyons E."/>
            <person name="Wicker T."/>
            <person name="Salzberg S.L."/>
            <person name="Devos K.M."/>
            <person name="Dvorak J."/>
        </authorList>
    </citation>
    <scope>NUCLEOTIDE SEQUENCE [LARGE SCALE GENOMIC DNA]</scope>
    <source>
        <strain evidence="2">cv. AL8/78</strain>
    </source>
</reference>
<reference evidence="3" key="1">
    <citation type="journal article" date="2014" name="Science">
        <title>Ancient hybridizations among the ancestral genomes of bread wheat.</title>
        <authorList>
            <consortium name="International Wheat Genome Sequencing Consortium,"/>
            <person name="Marcussen T."/>
            <person name="Sandve S.R."/>
            <person name="Heier L."/>
            <person name="Spannagl M."/>
            <person name="Pfeifer M."/>
            <person name="Jakobsen K.S."/>
            <person name="Wulff B.B."/>
            <person name="Steuernagel B."/>
            <person name="Mayer K.F."/>
            <person name="Olsen O.A."/>
        </authorList>
    </citation>
    <scope>NUCLEOTIDE SEQUENCE [LARGE SCALE GENOMIC DNA]</scope>
    <source>
        <strain evidence="3">cv. AL8/78</strain>
    </source>
</reference>
<evidence type="ECO:0000313" key="3">
    <source>
        <dbReference type="Proteomes" id="UP000015105"/>
    </source>
</evidence>
<dbReference type="EnsemblPlants" id="AET2Gv21232800.18">
    <property type="protein sequence ID" value="AET2Gv21232800.18"/>
    <property type="gene ID" value="AET2Gv21232800"/>
</dbReference>
<dbReference type="Gramene" id="AET2Gv21232800.18">
    <property type="protein sequence ID" value="AET2Gv21232800.18"/>
    <property type="gene ID" value="AET2Gv21232800"/>
</dbReference>
<reference evidence="2" key="4">
    <citation type="submission" date="2019-03" db="UniProtKB">
        <authorList>
            <consortium name="EnsemblPlants"/>
        </authorList>
    </citation>
    <scope>IDENTIFICATION</scope>
</reference>
<dbReference type="Gramene" id="AET2Gv21232800.19">
    <property type="protein sequence ID" value="AET2Gv21232800.19"/>
    <property type="gene ID" value="AET2Gv21232800"/>
</dbReference>
<protein>
    <submittedName>
        <fullName evidence="2">Uncharacterized protein</fullName>
    </submittedName>
</protein>
<dbReference type="Gramene" id="AET2Gv21232800.20">
    <property type="protein sequence ID" value="AET2Gv21232800.20"/>
    <property type="gene ID" value="AET2Gv21232800"/>
</dbReference>
<keyword evidence="3" id="KW-1185">Reference proteome</keyword>
<dbReference type="Proteomes" id="UP000015105">
    <property type="component" value="Chromosome 2D"/>
</dbReference>
<evidence type="ECO:0000256" key="1">
    <source>
        <dbReference type="SAM" id="MobiDB-lite"/>
    </source>
</evidence>
<reference evidence="2" key="5">
    <citation type="journal article" date="2021" name="G3 (Bethesda)">
        <title>Aegilops tauschii genome assembly Aet v5.0 features greater sequence contiguity and improved annotation.</title>
        <authorList>
            <person name="Wang L."/>
            <person name="Zhu T."/>
            <person name="Rodriguez J.C."/>
            <person name="Deal K.R."/>
            <person name="Dubcovsky J."/>
            <person name="McGuire P.E."/>
            <person name="Lux T."/>
            <person name="Spannagl M."/>
            <person name="Mayer K.F.X."/>
            <person name="Baldrich P."/>
            <person name="Meyers B.C."/>
            <person name="Huo N."/>
            <person name="Gu Y.Q."/>
            <person name="Zhou H."/>
            <person name="Devos K.M."/>
            <person name="Bennetzen J.L."/>
            <person name="Unver T."/>
            <person name="Budak H."/>
            <person name="Gulick P.J."/>
            <person name="Galiba G."/>
            <person name="Kalapos B."/>
            <person name="Nelson D.R."/>
            <person name="Li P."/>
            <person name="You F.M."/>
            <person name="Luo M.C."/>
            <person name="Dvorak J."/>
        </authorList>
    </citation>
    <scope>NUCLEOTIDE SEQUENCE [LARGE SCALE GENOMIC DNA]</scope>
    <source>
        <strain evidence="2">cv. AL8/78</strain>
    </source>
</reference>
<feature type="region of interest" description="Disordered" evidence="1">
    <location>
        <begin position="16"/>
        <end position="47"/>
    </location>
</feature>
<organism evidence="2 3">
    <name type="scientific">Aegilops tauschii subsp. strangulata</name>
    <name type="common">Goatgrass</name>
    <dbReference type="NCBI Taxonomy" id="200361"/>
    <lineage>
        <taxon>Eukaryota</taxon>
        <taxon>Viridiplantae</taxon>
        <taxon>Streptophyta</taxon>
        <taxon>Embryophyta</taxon>
        <taxon>Tracheophyta</taxon>
        <taxon>Spermatophyta</taxon>
        <taxon>Magnoliopsida</taxon>
        <taxon>Liliopsida</taxon>
        <taxon>Poales</taxon>
        <taxon>Poaceae</taxon>
        <taxon>BOP clade</taxon>
        <taxon>Pooideae</taxon>
        <taxon>Triticodae</taxon>
        <taxon>Triticeae</taxon>
        <taxon>Triticinae</taxon>
        <taxon>Aegilops</taxon>
    </lineage>
</organism>
<name>A0A453DGA6_AEGTS</name>
<proteinExistence type="predicted"/>
<sequence>MGLLTDTPRAQFAKLVESTNTSNHPVEAVSPSLPDEQPPRRSPGHGCPAPVHVGFGNCHGRVGFGYCRGEARVFQVFGFPVPSAKLA</sequence>
<evidence type="ECO:0000313" key="2">
    <source>
        <dbReference type="EnsemblPlants" id="AET2Gv21232800.18"/>
    </source>
</evidence>
<dbReference type="AlphaFoldDB" id="A0A453DGA6"/>
<reference evidence="3" key="2">
    <citation type="journal article" date="2017" name="Nat. Plants">
        <title>The Aegilops tauschii genome reveals multiple impacts of transposons.</title>
        <authorList>
            <person name="Zhao G."/>
            <person name="Zou C."/>
            <person name="Li K."/>
            <person name="Wang K."/>
            <person name="Li T."/>
            <person name="Gao L."/>
            <person name="Zhang X."/>
            <person name="Wang H."/>
            <person name="Yang Z."/>
            <person name="Liu X."/>
            <person name="Jiang W."/>
            <person name="Mao L."/>
            <person name="Kong X."/>
            <person name="Jiao Y."/>
            <person name="Jia J."/>
        </authorList>
    </citation>
    <scope>NUCLEOTIDE SEQUENCE [LARGE SCALE GENOMIC DNA]</scope>
    <source>
        <strain evidence="3">cv. AL8/78</strain>
    </source>
</reference>